<sequence>MFSNYLGIMAESAKSVFEEMSDTKVVELVTKREQRLLDRYALALVTSYHDDARDFTGQFTLGFQEEINAVLLASAISEKRGLPPVCMLHDQAMDILAEFMQEVVSVTMERWLEMGVKVSAQAPKPLLDVGLHTHKKLHTEAFVIILNLSMGWLVFNVTFEQAKDSLEDKKILVLDNSVVIRGLLTRTLGEMGCHVAQARTGEQALKAASSFAPDLVISDMVTLTGAGLASMETLQDIYPRAKFIFLGSKKTQDDFNDNMNGLKVAGWLNTPVRVDRFLGMVKKTLNPTYQG</sequence>
<dbReference type="RefSeq" id="WP_044351021.1">
    <property type="nucleotide sequence ID" value="NZ_AZAC01000034.1"/>
</dbReference>
<dbReference type="GO" id="GO:0000160">
    <property type="term" value="P:phosphorelay signal transduction system"/>
    <property type="evidence" value="ECO:0007669"/>
    <property type="project" value="InterPro"/>
</dbReference>
<dbReference type="SMART" id="SM00448">
    <property type="entry name" value="REC"/>
    <property type="match status" value="1"/>
</dbReference>
<evidence type="ECO:0000313" key="6">
    <source>
        <dbReference type="Proteomes" id="UP000032233"/>
    </source>
</evidence>
<organism evidence="5 6">
    <name type="scientific">Dethiosulfatarculus sandiegensis</name>
    <dbReference type="NCBI Taxonomy" id="1429043"/>
    <lineage>
        <taxon>Bacteria</taxon>
        <taxon>Pseudomonadati</taxon>
        <taxon>Thermodesulfobacteriota</taxon>
        <taxon>Desulfarculia</taxon>
        <taxon>Desulfarculales</taxon>
        <taxon>Desulfarculaceae</taxon>
        <taxon>Dethiosulfatarculus</taxon>
    </lineage>
</organism>
<dbReference type="InterPro" id="IPR011006">
    <property type="entry name" value="CheY-like_superfamily"/>
</dbReference>
<dbReference type="PANTHER" id="PTHR44591">
    <property type="entry name" value="STRESS RESPONSE REGULATOR PROTEIN 1"/>
    <property type="match status" value="1"/>
</dbReference>
<evidence type="ECO:0000256" key="1">
    <source>
        <dbReference type="ARBA" id="ARBA00022500"/>
    </source>
</evidence>
<dbReference type="PANTHER" id="PTHR44591:SF3">
    <property type="entry name" value="RESPONSE REGULATORY DOMAIN-CONTAINING PROTEIN"/>
    <property type="match status" value="1"/>
</dbReference>
<dbReference type="SUPFAM" id="SSF52172">
    <property type="entry name" value="CheY-like"/>
    <property type="match status" value="1"/>
</dbReference>
<protein>
    <recommendedName>
        <fullName evidence="4">Response regulatory domain-containing protein</fullName>
    </recommendedName>
</protein>
<keyword evidence="2 3" id="KW-0597">Phosphoprotein</keyword>
<dbReference type="PROSITE" id="PS50110">
    <property type="entry name" value="RESPONSE_REGULATORY"/>
    <property type="match status" value="1"/>
</dbReference>
<dbReference type="Pfam" id="PF00072">
    <property type="entry name" value="Response_reg"/>
    <property type="match status" value="1"/>
</dbReference>
<dbReference type="GO" id="GO:0006935">
    <property type="term" value="P:chemotaxis"/>
    <property type="evidence" value="ECO:0007669"/>
    <property type="project" value="UniProtKB-KW"/>
</dbReference>
<feature type="modified residue" description="4-aspartylphosphate" evidence="3">
    <location>
        <position position="219"/>
    </location>
</feature>
<keyword evidence="1" id="KW-0145">Chemotaxis</keyword>
<dbReference type="InParanoid" id="A0A0D2JS39"/>
<dbReference type="SUPFAM" id="SSF103039">
    <property type="entry name" value="CheC-like"/>
    <property type="match status" value="1"/>
</dbReference>
<evidence type="ECO:0000313" key="5">
    <source>
        <dbReference type="EMBL" id="KIX12330.1"/>
    </source>
</evidence>
<dbReference type="AlphaFoldDB" id="A0A0D2JS39"/>
<dbReference type="InterPro" id="IPR001789">
    <property type="entry name" value="Sig_transdc_resp-reg_receiver"/>
</dbReference>
<dbReference type="Proteomes" id="UP000032233">
    <property type="component" value="Unassembled WGS sequence"/>
</dbReference>
<dbReference type="STRING" id="1429043.X474_20785"/>
<evidence type="ECO:0000256" key="3">
    <source>
        <dbReference type="PROSITE-ProRule" id="PRU00169"/>
    </source>
</evidence>
<keyword evidence="6" id="KW-1185">Reference proteome</keyword>
<dbReference type="InterPro" id="IPR050595">
    <property type="entry name" value="Bact_response_regulator"/>
</dbReference>
<comment type="caution">
    <text evidence="5">The sequence shown here is derived from an EMBL/GenBank/DDBJ whole genome shotgun (WGS) entry which is preliminary data.</text>
</comment>
<reference evidence="5 6" key="1">
    <citation type="submission" date="2013-11" db="EMBL/GenBank/DDBJ databases">
        <title>Metagenomic analysis of a methanogenic consortium involved in long chain n-alkane degradation.</title>
        <authorList>
            <person name="Davidova I.A."/>
            <person name="Callaghan A.V."/>
            <person name="Wawrik B."/>
            <person name="Pruitt S."/>
            <person name="Marks C."/>
            <person name="Duncan K.E."/>
            <person name="Suflita J.M."/>
        </authorList>
    </citation>
    <scope>NUCLEOTIDE SEQUENCE [LARGE SCALE GENOMIC DNA]</scope>
    <source>
        <strain evidence="5 6">SPR</strain>
    </source>
</reference>
<feature type="domain" description="Response regulatory" evidence="4">
    <location>
        <begin position="170"/>
        <end position="285"/>
    </location>
</feature>
<dbReference type="EMBL" id="AZAC01000034">
    <property type="protein sequence ID" value="KIX12330.1"/>
    <property type="molecule type" value="Genomic_DNA"/>
</dbReference>
<dbReference type="Gene3D" id="3.40.1550.10">
    <property type="entry name" value="CheC-like"/>
    <property type="match status" value="1"/>
</dbReference>
<evidence type="ECO:0000259" key="4">
    <source>
        <dbReference type="PROSITE" id="PS50110"/>
    </source>
</evidence>
<dbReference type="CDD" id="cd00156">
    <property type="entry name" value="REC"/>
    <property type="match status" value="1"/>
</dbReference>
<dbReference type="Gene3D" id="3.40.50.2300">
    <property type="match status" value="1"/>
</dbReference>
<proteinExistence type="predicted"/>
<name>A0A0D2JS39_9BACT</name>
<dbReference type="InterPro" id="IPR028976">
    <property type="entry name" value="CheC-like_sf"/>
</dbReference>
<accession>A0A0D2JS39</accession>
<gene>
    <name evidence="5" type="ORF">X474_20785</name>
</gene>
<evidence type="ECO:0000256" key="2">
    <source>
        <dbReference type="ARBA" id="ARBA00022553"/>
    </source>
</evidence>